<reference evidence="3 4" key="1">
    <citation type="submission" date="2015-09" db="EMBL/GenBank/DDBJ databases">
        <authorList>
            <person name="Jackson K.R."/>
            <person name="Lunt B.L."/>
            <person name="Fisher J.N.B."/>
            <person name="Gardner A.V."/>
            <person name="Bailey M.E."/>
            <person name="Deus L.M."/>
            <person name="Earl A.S."/>
            <person name="Gibby P.D."/>
            <person name="Hartmann K.A."/>
            <person name="Liu J.E."/>
            <person name="Manci A.M."/>
            <person name="Nielsen D.A."/>
            <person name="Solomon M.B."/>
            <person name="Breakwell D.P."/>
            <person name="Burnett S.H."/>
            <person name="Grose J.H."/>
        </authorList>
    </citation>
    <scope>NUCLEOTIDE SEQUENCE [LARGE SCALE GENOMIC DNA]</scope>
    <source>
        <strain evidence="3 4">KCOM 1279</strain>
    </source>
</reference>
<feature type="compositionally biased region" description="Basic residues" evidence="1">
    <location>
        <begin position="148"/>
        <end position="159"/>
    </location>
</feature>
<dbReference type="Pfam" id="PF21821">
    <property type="entry name" value="Dit_like"/>
    <property type="match status" value="1"/>
</dbReference>
<dbReference type="InterPro" id="IPR048494">
    <property type="entry name" value="Dit-like_N"/>
</dbReference>
<feature type="domain" description="Dit-like phage tail protein N-terminal" evidence="2">
    <location>
        <begin position="29"/>
        <end position="141"/>
    </location>
</feature>
<evidence type="ECO:0000256" key="1">
    <source>
        <dbReference type="SAM" id="MobiDB-lite"/>
    </source>
</evidence>
<dbReference type="PATRIC" id="fig|76859.3.peg.1165"/>
<dbReference type="Proteomes" id="UP000063147">
    <property type="component" value="Chromosome"/>
</dbReference>
<evidence type="ECO:0000313" key="3">
    <source>
        <dbReference type="EMBL" id="ALF17715.1"/>
    </source>
</evidence>
<sequence>MSFFKQAVDMALSLSENSNQSYIQDIPLEVISEKTRSLPMTLPTKRVENGFNISDSVRKEPMIINITVVDNSKDYLLNRDKLMKLQELGEEVQFVFSNRDTYEHMIIENIEEMETGEQKFGFTYYITLRQIQVGEIKETDVKMDSKKAKTSGGKKKRTTAKVSTSTSAEKSKVNKVVGVSIGDNLGKALKGINKGLNSITKAQLEEIKKYK</sequence>
<evidence type="ECO:0000313" key="4">
    <source>
        <dbReference type="Proteomes" id="UP000063147"/>
    </source>
</evidence>
<evidence type="ECO:0000259" key="2">
    <source>
        <dbReference type="Pfam" id="PF21821"/>
    </source>
</evidence>
<dbReference type="EMBL" id="CP012713">
    <property type="protein sequence ID" value="ALF17715.1"/>
    <property type="molecule type" value="Genomic_DNA"/>
</dbReference>
<dbReference type="AlphaFoldDB" id="A0A0M4SPP6"/>
<accession>A0A0M4SPP6</accession>
<proteinExistence type="predicted"/>
<gene>
    <name evidence="3" type="ORF">RN98_05835</name>
</gene>
<protein>
    <recommendedName>
        <fullName evidence="2">Dit-like phage tail protein N-terminal domain-containing protein</fullName>
    </recommendedName>
</protein>
<name>A0A0M4SPP6_9FUSO</name>
<dbReference type="RefSeq" id="WP_236931839.1">
    <property type="nucleotide sequence ID" value="NZ_CP012713.1"/>
</dbReference>
<organism evidence="3">
    <name type="scientific">Fusobacterium animalis</name>
    <dbReference type="NCBI Taxonomy" id="76859"/>
    <lineage>
        <taxon>Bacteria</taxon>
        <taxon>Fusobacteriati</taxon>
        <taxon>Fusobacteriota</taxon>
        <taxon>Fusobacteriia</taxon>
        <taxon>Fusobacteriales</taxon>
        <taxon>Fusobacteriaceae</taxon>
        <taxon>Fusobacterium</taxon>
    </lineage>
</organism>
<feature type="region of interest" description="Disordered" evidence="1">
    <location>
        <begin position="144"/>
        <end position="171"/>
    </location>
</feature>